<dbReference type="Gene3D" id="3.30.530.20">
    <property type="match status" value="1"/>
</dbReference>
<organism evidence="1 2">
    <name type="scientific">Croceicoccus pelagius</name>
    <dbReference type="NCBI Taxonomy" id="1703341"/>
    <lineage>
        <taxon>Bacteria</taxon>
        <taxon>Pseudomonadati</taxon>
        <taxon>Pseudomonadota</taxon>
        <taxon>Alphaproteobacteria</taxon>
        <taxon>Sphingomonadales</taxon>
        <taxon>Erythrobacteraceae</taxon>
        <taxon>Croceicoccus</taxon>
    </lineage>
</organism>
<dbReference type="InterPro" id="IPR023393">
    <property type="entry name" value="START-like_dom_sf"/>
</dbReference>
<proteinExistence type="predicted"/>
<dbReference type="EMBL" id="BMIO01000003">
    <property type="protein sequence ID" value="GGD40150.1"/>
    <property type="molecule type" value="Genomic_DNA"/>
</dbReference>
<accession>A0A916YCK7</accession>
<reference evidence="1 2" key="1">
    <citation type="journal article" date="2014" name="Int. J. Syst. Evol. Microbiol.">
        <title>Complete genome sequence of Corynebacterium casei LMG S-19264T (=DSM 44701T), isolated from a smear-ripened cheese.</title>
        <authorList>
            <consortium name="US DOE Joint Genome Institute (JGI-PGF)"/>
            <person name="Walter F."/>
            <person name="Albersmeier A."/>
            <person name="Kalinowski J."/>
            <person name="Ruckert C."/>
        </authorList>
    </citation>
    <scope>NUCLEOTIDE SEQUENCE [LARGE SCALE GENOMIC DNA]</scope>
    <source>
        <strain evidence="1 2">CGMCC 1.15358</strain>
    </source>
</reference>
<dbReference type="CDD" id="cd07812">
    <property type="entry name" value="SRPBCC"/>
    <property type="match status" value="1"/>
</dbReference>
<evidence type="ECO:0000313" key="2">
    <source>
        <dbReference type="Proteomes" id="UP000598997"/>
    </source>
</evidence>
<evidence type="ECO:0008006" key="3">
    <source>
        <dbReference type="Google" id="ProtNLM"/>
    </source>
</evidence>
<protein>
    <recommendedName>
        <fullName evidence="3">Polyketide cyclase / dehydrase and lipid transport</fullName>
    </recommendedName>
</protein>
<sequence>MQMLGWFKPKMAPEGPVTLEYEIEIDVPASELYPLIDFADPRNSKRQSGETVREVPGRDGAFELVLATYPDLTDLTFDIQVTESVPNEVYAFDGKLPEGPGALIATHERYEIEAVSEHACLLRLIVDAKFRFPMKLKVYKQEVAKMMMAVHNACAKLKLHAEQGTDAVHAVHDHVLVNVD</sequence>
<dbReference type="AlphaFoldDB" id="A0A916YCK7"/>
<evidence type="ECO:0000313" key="1">
    <source>
        <dbReference type="EMBL" id="GGD40150.1"/>
    </source>
</evidence>
<name>A0A916YCK7_9SPHN</name>
<dbReference type="Proteomes" id="UP000598997">
    <property type="component" value="Unassembled WGS sequence"/>
</dbReference>
<gene>
    <name evidence="1" type="ORF">GCM10010989_12920</name>
</gene>
<keyword evidence="2" id="KW-1185">Reference proteome</keyword>
<dbReference type="SUPFAM" id="SSF55961">
    <property type="entry name" value="Bet v1-like"/>
    <property type="match status" value="1"/>
</dbReference>
<comment type="caution">
    <text evidence="1">The sequence shown here is derived from an EMBL/GenBank/DDBJ whole genome shotgun (WGS) entry which is preliminary data.</text>
</comment>